<evidence type="ECO:0000256" key="1">
    <source>
        <dbReference type="ARBA" id="ARBA00004772"/>
    </source>
</evidence>
<feature type="domain" description="Tetrapyrrole biosynthesis uroporphyrinogen III synthase" evidence="10">
    <location>
        <begin position="25"/>
        <end position="242"/>
    </location>
</feature>
<organism evidence="11 12">
    <name type="scientific">Ureibacillus massiliensis 4400831 = CIP 108448 = CCUG 49529</name>
    <dbReference type="NCBI Taxonomy" id="1211035"/>
    <lineage>
        <taxon>Bacteria</taxon>
        <taxon>Bacillati</taxon>
        <taxon>Bacillota</taxon>
        <taxon>Bacilli</taxon>
        <taxon>Bacillales</taxon>
        <taxon>Caryophanaceae</taxon>
        <taxon>Ureibacillus</taxon>
    </lineage>
</organism>
<proteinExistence type="inferred from homology"/>
<dbReference type="Pfam" id="PF02602">
    <property type="entry name" value="HEM4"/>
    <property type="match status" value="1"/>
</dbReference>
<evidence type="ECO:0000256" key="6">
    <source>
        <dbReference type="ARBA" id="ARBA00037589"/>
    </source>
</evidence>
<gene>
    <name evidence="11" type="ORF">CD30_11570</name>
</gene>
<dbReference type="PANTHER" id="PTHR38042">
    <property type="entry name" value="UROPORPHYRINOGEN-III SYNTHASE, CHLOROPLASTIC"/>
    <property type="match status" value="1"/>
</dbReference>
<dbReference type="eggNOG" id="COG1587">
    <property type="taxonomic scope" value="Bacteria"/>
</dbReference>
<dbReference type="Proteomes" id="UP000030595">
    <property type="component" value="Unassembled WGS sequence"/>
</dbReference>
<dbReference type="GO" id="GO:0006780">
    <property type="term" value="P:uroporphyrinogen III biosynthetic process"/>
    <property type="evidence" value="ECO:0007669"/>
    <property type="project" value="UniProtKB-UniRule"/>
</dbReference>
<evidence type="ECO:0000259" key="10">
    <source>
        <dbReference type="Pfam" id="PF02602"/>
    </source>
</evidence>
<dbReference type="GO" id="GO:0004852">
    <property type="term" value="F:uroporphyrinogen-III synthase activity"/>
    <property type="evidence" value="ECO:0007669"/>
    <property type="project" value="UniProtKB-UniRule"/>
</dbReference>
<accession>A0A0A3J5K3</accession>
<dbReference type="EMBL" id="JPVQ01000019">
    <property type="protein sequence ID" value="KGR90443.1"/>
    <property type="molecule type" value="Genomic_DNA"/>
</dbReference>
<dbReference type="EC" id="4.2.1.75" evidence="3 9"/>
<comment type="similarity">
    <text evidence="2 9">Belongs to the uroporphyrinogen-III synthase family.</text>
</comment>
<evidence type="ECO:0000313" key="12">
    <source>
        <dbReference type="Proteomes" id="UP000030595"/>
    </source>
</evidence>
<dbReference type="Gene3D" id="3.40.50.10090">
    <property type="match status" value="2"/>
</dbReference>
<evidence type="ECO:0000313" key="11">
    <source>
        <dbReference type="EMBL" id="KGR90443.1"/>
    </source>
</evidence>
<dbReference type="InterPro" id="IPR036108">
    <property type="entry name" value="4pyrrol_syn_uPrphyn_synt_sf"/>
</dbReference>
<dbReference type="UniPathway" id="UPA00251">
    <property type="reaction ID" value="UER00320"/>
</dbReference>
<comment type="function">
    <text evidence="6 9">Catalyzes cyclization of the linear tetrapyrrole, hydroxymethylbilane, to the macrocyclic uroporphyrinogen III.</text>
</comment>
<reference evidence="11 12" key="1">
    <citation type="submission" date="2014-02" db="EMBL/GenBank/DDBJ databases">
        <title>Draft genome sequence of Lysinibacillus massiliensis CCUG 49529.</title>
        <authorList>
            <person name="Zhang F."/>
            <person name="Wang G."/>
            <person name="Zhang L."/>
        </authorList>
    </citation>
    <scope>NUCLEOTIDE SEQUENCE [LARGE SCALE GENOMIC DNA]</scope>
    <source>
        <strain evidence="11 12">CCUG 49529</strain>
    </source>
</reference>
<evidence type="ECO:0000256" key="4">
    <source>
        <dbReference type="ARBA" id="ARBA00023239"/>
    </source>
</evidence>
<dbReference type="InterPro" id="IPR003754">
    <property type="entry name" value="4pyrrol_synth_uPrphyn_synth"/>
</dbReference>
<evidence type="ECO:0000256" key="5">
    <source>
        <dbReference type="ARBA" id="ARBA00023244"/>
    </source>
</evidence>
<dbReference type="RefSeq" id="WP_036176849.1">
    <property type="nucleotide sequence ID" value="NZ_AVCZ01000019.1"/>
</dbReference>
<protein>
    <recommendedName>
        <fullName evidence="7 9">Uroporphyrinogen-III synthase</fullName>
        <ecNumber evidence="3 9">4.2.1.75</ecNumber>
    </recommendedName>
</protein>
<evidence type="ECO:0000256" key="2">
    <source>
        <dbReference type="ARBA" id="ARBA00008133"/>
    </source>
</evidence>
<evidence type="ECO:0000256" key="7">
    <source>
        <dbReference type="ARBA" id="ARBA00040167"/>
    </source>
</evidence>
<dbReference type="SUPFAM" id="SSF69618">
    <property type="entry name" value="HemD-like"/>
    <property type="match status" value="1"/>
</dbReference>
<dbReference type="GO" id="GO:0006782">
    <property type="term" value="P:protoporphyrinogen IX biosynthetic process"/>
    <property type="evidence" value="ECO:0007669"/>
    <property type="project" value="UniProtKB-UniRule"/>
</dbReference>
<dbReference type="CDD" id="cd06578">
    <property type="entry name" value="HemD"/>
    <property type="match status" value="1"/>
</dbReference>
<dbReference type="PANTHER" id="PTHR38042:SF1">
    <property type="entry name" value="UROPORPHYRINOGEN-III SYNTHASE, CHLOROPLASTIC"/>
    <property type="match status" value="1"/>
</dbReference>
<comment type="caution">
    <text evidence="11">The sequence shown here is derived from an EMBL/GenBank/DDBJ whole genome shotgun (WGS) entry which is preliminary data.</text>
</comment>
<evidence type="ECO:0000256" key="8">
    <source>
        <dbReference type="ARBA" id="ARBA00048617"/>
    </source>
</evidence>
<dbReference type="InterPro" id="IPR039793">
    <property type="entry name" value="UROS/Hem4"/>
</dbReference>
<evidence type="ECO:0000256" key="9">
    <source>
        <dbReference type="RuleBase" id="RU366031"/>
    </source>
</evidence>
<keyword evidence="4 9" id="KW-0456">Lyase</keyword>
<dbReference type="AlphaFoldDB" id="A0A0A3J5K3"/>
<comment type="pathway">
    <text evidence="1 9">Porphyrin-containing compound metabolism; protoporphyrin-IX biosynthesis; coproporphyrinogen-III from 5-aminolevulinate: step 3/4.</text>
</comment>
<dbReference type="OrthoDB" id="9815856at2"/>
<name>A0A0A3J5K3_9BACL</name>
<evidence type="ECO:0000256" key="3">
    <source>
        <dbReference type="ARBA" id="ARBA00013109"/>
    </source>
</evidence>
<keyword evidence="5 9" id="KW-0627">Porphyrin biosynthesis</keyword>
<comment type="catalytic activity">
    <reaction evidence="8 9">
        <text>hydroxymethylbilane = uroporphyrinogen III + H2O</text>
        <dbReference type="Rhea" id="RHEA:18965"/>
        <dbReference type="ChEBI" id="CHEBI:15377"/>
        <dbReference type="ChEBI" id="CHEBI:57308"/>
        <dbReference type="ChEBI" id="CHEBI:57845"/>
        <dbReference type="EC" id="4.2.1.75"/>
    </reaction>
</comment>
<sequence>MLKQSLRGKTVILTGSSMTTSILNRIQQLGGEAHAFPLIKIVEILEPYDHMQLEMARNFDWLIFTSQNAVDAFCAKMVRHKFFPSMIKGKIAAVGEKTRDRLEANGLTVDFMPSIYSADYFIEEFPTIIEGKPRCLFVRGSKAKDTIKNGLPFSVDEWVVYDTEDFLEHIQSIVNIIKSKEQPIIIFASPSAVNVFAIHIAPIVGWDSVKIASIGHITAHAIEKRGGHVTYQPNTYTMEAVIDEISNEEEEWND</sequence>
<keyword evidence="12" id="KW-1185">Reference proteome</keyword>